<organism evidence="1 2">
    <name type="scientific">candidate division TA06 bacterium 34_109</name>
    <dbReference type="NCBI Taxonomy" id="1635277"/>
    <lineage>
        <taxon>Bacteria</taxon>
        <taxon>Bacteria division TA06</taxon>
    </lineage>
</organism>
<dbReference type="EMBL" id="LGGX01000002">
    <property type="protein sequence ID" value="KUK87791.1"/>
    <property type="molecule type" value="Genomic_DNA"/>
</dbReference>
<dbReference type="InterPro" id="IPR014998">
    <property type="entry name" value="DUF1848"/>
</dbReference>
<dbReference type="Proteomes" id="UP000053467">
    <property type="component" value="Unassembled WGS sequence"/>
</dbReference>
<evidence type="ECO:0000313" key="2">
    <source>
        <dbReference type="Proteomes" id="UP000053467"/>
    </source>
</evidence>
<accession>A0A117M6Y1</accession>
<sequence length="327" mass="38463">MKTIKWEKINLKVNGEIVEASAPVIISASRATDIPAFYSDWFFDSLKKGYVVWTNPFNNKKSYVSFEKTRLVVFWTKNPKPIIPKLKYLDEKNINYYFQFTLNDYEKENFEPNVPPLKERVSTFKKLSKLIGKEKVIWRFDPLILTDSLGIDELEDRINNVAKKIYKYTEKLVFSFADISIYSKVKNNLKRKNVNYLEFDDVRKVEMAKRIAKISEKYNLVAAICAENFGLEKFNIKHNKCIDDNLIVRLFGNDNELMEFLGYQNNLFEVDDLRLKDKGQREDCHCIVSKDIGQYNTCLHLCVYCYANYSEERVLENSKKFRDGILG</sequence>
<reference evidence="2" key="1">
    <citation type="journal article" date="2015" name="MBio">
        <title>Genome-Resolved Metagenomic Analysis Reveals Roles for Candidate Phyla and Other Microbial Community Members in Biogeochemical Transformations in Oil Reservoirs.</title>
        <authorList>
            <person name="Hu P."/>
            <person name="Tom L."/>
            <person name="Singh A."/>
            <person name="Thomas B.C."/>
            <person name="Baker B.J."/>
            <person name="Piceno Y.M."/>
            <person name="Andersen G.L."/>
            <person name="Banfield J.F."/>
        </authorList>
    </citation>
    <scope>NUCLEOTIDE SEQUENCE [LARGE SCALE GENOMIC DNA]</scope>
</reference>
<name>A0A117M6Y1_UNCT6</name>
<proteinExistence type="predicted"/>
<gene>
    <name evidence="1" type="ORF">XE03_0310</name>
</gene>
<evidence type="ECO:0000313" key="1">
    <source>
        <dbReference type="EMBL" id="KUK87791.1"/>
    </source>
</evidence>
<dbReference type="AlphaFoldDB" id="A0A117M6Y1"/>
<dbReference type="Pfam" id="PF08902">
    <property type="entry name" value="DUF1848"/>
    <property type="match status" value="1"/>
</dbReference>
<protein>
    <recommendedName>
        <fullName evidence="3">DUF1848 domain-containing protein</fullName>
    </recommendedName>
</protein>
<evidence type="ECO:0008006" key="3">
    <source>
        <dbReference type="Google" id="ProtNLM"/>
    </source>
</evidence>
<dbReference type="PATRIC" id="fig|1635277.3.peg.319"/>
<comment type="caution">
    <text evidence="1">The sequence shown here is derived from an EMBL/GenBank/DDBJ whole genome shotgun (WGS) entry which is preliminary data.</text>
</comment>